<reference evidence="6" key="1">
    <citation type="submission" date="2019-05" db="EMBL/GenBank/DDBJ databases">
        <title>Annotation for the trematode Paragonimus heterotremus.</title>
        <authorList>
            <person name="Choi Y.-J."/>
        </authorList>
    </citation>
    <scope>NUCLEOTIDE SEQUENCE</scope>
    <source>
        <strain evidence="6">LC</strain>
    </source>
</reference>
<evidence type="ECO:0000256" key="1">
    <source>
        <dbReference type="ARBA" id="ARBA00006270"/>
    </source>
</evidence>
<dbReference type="Proteomes" id="UP000748531">
    <property type="component" value="Unassembled WGS sequence"/>
</dbReference>
<evidence type="ECO:0000256" key="4">
    <source>
        <dbReference type="ARBA" id="ARBA00023289"/>
    </source>
</evidence>
<dbReference type="SUPFAM" id="SSF52540">
    <property type="entry name" value="P-loop containing nucleoside triphosphate hydrolases"/>
    <property type="match status" value="1"/>
</dbReference>
<dbReference type="SMART" id="SM00173">
    <property type="entry name" value="RAS"/>
    <property type="match status" value="1"/>
</dbReference>
<evidence type="ECO:0000256" key="5">
    <source>
        <dbReference type="SAM" id="MobiDB-lite"/>
    </source>
</evidence>
<dbReference type="Pfam" id="PF00071">
    <property type="entry name" value="Ras"/>
    <property type="match status" value="1"/>
</dbReference>
<proteinExistence type="inferred from homology"/>
<keyword evidence="4" id="KW-0449">Lipoprotein</keyword>
<name>A0A8J4T0P8_9TREM</name>
<dbReference type="GO" id="GO:0003924">
    <property type="term" value="F:GTPase activity"/>
    <property type="evidence" value="ECO:0007669"/>
    <property type="project" value="InterPro"/>
</dbReference>
<dbReference type="InterPro" id="IPR001806">
    <property type="entry name" value="Small_GTPase"/>
</dbReference>
<dbReference type="InterPro" id="IPR050305">
    <property type="entry name" value="Small_GTPase_Rab"/>
</dbReference>
<dbReference type="SMART" id="SM00174">
    <property type="entry name" value="RHO"/>
    <property type="match status" value="1"/>
</dbReference>
<comment type="similarity">
    <text evidence="1">Belongs to the small GTPase superfamily. Rab family.</text>
</comment>
<dbReference type="PROSITE" id="PS51421">
    <property type="entry name" value="RAS"/>
    <property type="match status" value="1"/>
</dbReference>
<evidence type="ECO:0000313" key="7">
    <source>
        <dbReference type="Proteomes" id="UP000748531"/>
    </source>
</evidence>
<dbReference type="AlphaFoldDB" id="A0A8J4T0P8"/>
<accession>A0A8J4T0P8</accession>
<keyword evidence="3" id="KW-0342">GTP-binding</keyword>
<evidence type="ECO:0000256" key="2">
    <source>
        <dbReference type="ARBA" id="ARBA00022741"/>
    </source>
</evidence>
<sequence length="125" mass="13986">MGFILMYDITNEESFNAVQDWVTQIKTYSWDNAQVVLVGNKCDLAEERAVSVDWGRRLAQQLGLEFFEASAKEDINVKNVFERLVDLICEKMSDNPDNNPSVTGAAPKGAQLSDHSDAQHSNCQC</sequence>
<dbReference type="SMART" id="SM00175">
    <property type="entry name" value="RAB"/>
    <property type="match status" value="1"/>
</dbReference>
<dbReference type="InterPro" id="IPR027417">
    <property type="entry name" value="P-loop_NTPase"/>
</dbReference>
<keyword evidence="2" id="KW-0547">Nucleotide-binding</keyword>
<dbReference type="OrthoDB" id="9989112at2759"/>
<gene>
    <name evidence="6" type="ORF">PHET_05272</name>
</gene>
<dbReference type="PRINTS" id="PR00449">
    <property type="entry name" value="RASTRNSFRMNG"/>
</dbReference>
<dbReference type="PROSITE" id="PS51419">
    <property type="entry name" value="RAB"/>
    <property type="match status" value="1"/>
</dbReference>
<evidence type="ECO:0000313" key="6">
    <source>
        <dbReference type="EMBL" id="KAF5401420.1"/>
    </source>
</evidence>
<dbReference type="GO" id="GO:0005525">
    <property type="term" value="F:GTP binding"/>
    <property type="evidence" value="ECO:0007669"/>
    <property type="project" value="UniProtKB-KW"/>
</dbReference>
<dbReference type="Gene3D" id="3.40.50.300">
    <property type="entry name" value="P-loop containing nucleotide triphosphate hydrolases"/>
    <property type="match status" value="1"/>
</dbReference>
<dbReference type="EMBL" id="LUCH01002485">
    <property type="protein sequence ID" value="KAF5401420.1"/>
    <property type="molecule type" value="Genomic_DNA"/>
</dbReference>
<protein>
    <submittedName>
        <fullName evidence="6">RAB3A member RAS oncogene family</fullName>
    </submittedName>
</protein>
<feature type="region of interest" description="Disordered" evidence="5">
    <location>
        <begin position="92"/>
        <end position="125"/>
    </location>
</feature>
<keyword evidence="4" id="KW-0636">Prenylation</keyword>
<dbReference type="PANTHER" id="PTHR47980">
    <property type="entry name" value="LD44762P"/>
    <property type="match status" value="1"/>
</dbReference>
<evidence type="ECO:0000256" key="3">
    <source>
        <dbReference type="ARBA" id="ARBA00023134"/>
    </source>
</evidence>
<comment type="caution">
    <text evidence="6">The sequence shown here is derived from an EMBL/GenBank/DDBJ whole genome shotgun (WGS) entry which is preliminary data.</text>
</comment>
<keyword evidence="7" id="KW-1185">Reference proteome</keyword>
<organism evidence="6 7">
    <name type="scientific">Paragonimus heterotremus</name>
    <dbReference type="NCBI Taxonomy" id="100268"/>
    <lineage>
        <taxon>Eukaryota</taxon>
        <taxon>Metazoa</taxon>
        <taxon>Spiralia</taxon>
        <taxon>Lophotrochozoa</taxon>
        <taxon>Platyhelminthes</taxon>
        <taxon>Trematoda</taxon>
        <taxon>Digenea</taxon>
        <taxon>Plagiorchiida</taxon>
        <taxon>Troglotremata</taxon>
        <taxon>Troglotrematidae</taxon>
        <taxon>Paragonimus</taxon>
    </lineage>
</organism>